<proteinExistence type="inferred from homology"/>
<feature type="region of interest" description="Disordered" evidence="19">
    <location>
        <begin position="1"/>
        <end position="20"/>
    </location>
</feature>
<dbReference type="KEGG" id="vg:37618631"/>
<keyword evidence="14 17" id="KW-0426">Late protein</keyword>
<evidence type="ECO:0000256" key="1">
    <source>
        <dbReference type="ARBA" id="ARBA00004147"/>
    </source>
</evidence>
<dbReference type="GO" id="GO:0039620">
    <property type="term" value="C:T=7 icosahedral viral capsid"/>
    <property type="evidence" value="ECO:0007669"/>
    <property type="project" value="UniProtKB-UniRule"/>
</dbReference>
<evidence type="ECO:0000256" key="5">
    <source>
        <dbReference type="ARBA" id="ARBA00022553"/>
    </source>
</evidence>
<evidence type="ECO:0000256" key="13">
    <source>
        <dbReference type="ARBA" id="ARBA00022890"/>
    </source>
</evidence>
<evidence type="ECO:0000256" key="11">
    <source>
        <dbReference type="ARBA" id="ARBA00022828"/>
    </source>
</evidence>
<organism evidence="20 21">
    <name type="scientific">Bat polyomavirus 5b</name>
    <dbReference type="NCBI Taxonomy" id="1623684"/>
    <lineage>
        <taxon>Viruses</taxon>
        <taxon>Monodnaviria</taxon>
        <taxon>Shotokuvirae</taxon>
        <taxon>Cossaviricota</taxon>
        <taxon>Papovaviricetes</taxon>
        <taxon>Sepolyvirales</taxon>
        <taxon>Polyomaviridae</taxon>
        <taxon>Alphapolyomavirus</taxon>
        <taxon>Alphapolyomavirus acelebensis</taxon>
    </lineage>
</organism>
<dbReference type="Pfam" id="PF00718">
    <property type="entry name" value="Polyoma_coat"/>
    <property type="match status" value="1"/>
</dbReference>
<evidence type="ECO:0000256" key="4">
    <source>
        <dbReference type="ARBA" id="ARBA00011342"/>
    </source>
</evidence>
<dbReference type="SUPFAM" id="SSF88648">
    <property type="entry name" value="Group I dsDNA viruses"/>
    <property type="match status" value="1"/>
</dbReference>
<feature type="compositionally biased region" description="Basic and acidic residues" evidence="19">
    <location>
        <begin position="1"/>
        <end position="16"/>
    </location>
</feature>
<comment type="subcellular location">
    <subcellularLocation>
        <location evidence="1">Host nucleus</location>
    </subcellularLocation>
    <subcellularLocation>
        <location evidence="2">Virion</location>
    </subcellularLocation>
</comment>
<dbReference type="Proteomes" id="UP000125865">
    <property type="component" value="Segment"/>
</dbReference>
<evidence type="ECO:0000256" key="18">
    <source>
        <dbReference type="PIRSR" id="PIRSR003376-50"/>
    </source>
</evidence>
<keyword evidence="6 17" id="KW-0167">Capsid protein</keyword>
<comment type="similarity">
    <text evidence="3 17">Belongs to the polyomaviruses coat protein VP1 family.</text>
</comment>
<evidence type="ECO:0000256" key="6">
    <source>
        <dbReference type="ARBA" id="ARBA00022561"/>
    </source>
</evidence>
<keyword evidence="21" id="KW-1185">Reference proteome</keyword>
<evidence type="ECO:0000313" key="20">
    <source>
        <dbReference type="EMBL" id="BAQ55547.1"/>
    </source>
</evidence>
<evidence type="ECO:0000256" key="16">
    <source>
        <dbReference type="ARBA" id="ARBA00023296"/>
    </source>
</evidence>
<dbReference type="InterPro" id="IPR036931">
    <property type="entry name" value="Polyomavir_VP1_sf"/>
</dbReference>
<protein>
    <recommendedName>
        <fullName evidence="17">Capsid protein VP1</fullName>
    </recommendedName>
</protein>
<name>A0A0D5ZZ19_9POLY</name>
<dbReference type="GO" id="GO:0075509">
    <property type="term" value="P:endocytosis involved in viral entry into host cell"/>
    <property type="evidence" value="ECO:0007669"/>
    <property type="project" value="UniProtKB-KW"/>
</dbReference>
<accession>A0A0D5ZZ19</accession>
<comment type="subunit">
    <text evidence="4">Homomultimer; disulfide-linked. The virus capsid is composed of 72 icosahedral units, each one composed of five disulfide-linked copies of VP1. Interacts with minor capsid proteins VP2 and VP3.</text>
</comment>
<evidence type="ECO:0000256" key="8">
    <source>
        <dbReference type="ARBA" id="ARBA00022581"/>
    </source>
</evidence>
<evidence type="ECO:0000256" key="2">
    <source>
        <dbReference type="ARBA" id="ARBA00004328"/>
    </source>
</evidence>
<dbReference type="InterPro" id="IPR011222">
    <property type="entry name" value="dsDNA_vir_gr_I_capsid"/>
</dbReference>
<evidence type="ECO:0000313" key="21">
    <source>
        <dbReference type="Proteomes" id="UP000125865"/>
    </source>
</evidence>
<evidence type="ECO:0000256" key="14">
    <source>
        <dbReference type="ARBA" id="ARBA00022921"/>
    </source>
</evidence>
<keyword evidence="9" id="KW-1162">Viral penetration into host cytoplasm</keyword>
<evidence type="ECO:0000256" key="3">
    <source>
        <dbReference type="ARBA" id="ARBA00006893"/>
    </source>
</evidence>
<evidence type="ECO:0000256" key="17">
    <source>
        <dbReference type="PIRNR" id="PIRNR003376"/>
    </source>
</evidence>
<evidence type="ECO:0000256" key="10">
    <source>
        <dbReference type="ARBA" id="ARBA00022804"/>
    </source>
</evidence>
<keyword evidence="11 17" id="KW-1145">T=7 icosahedral capsid protein</keyword>
<gene>
    <name evidence="20" type="primary">VP1</name>
</gene>
<reference evidence="20 21" key="1">
    <citation type="journal article" date="2015" name="Arch. Virol.">
        <title>Detection of novel polyomaviruses in fruit bats in Indonesia.</title>
        <authorList>
            <person name="Kobayashi S."/>
            <person name="Sasaki M."/>
            <person name="Nakao R."/>
            <person name="Setiyono A."/>
            <person name="Handhayani E."/>
            <person name="Orba Y."/>
            <person name="Rahmadani I."/>
            <person name="Taha S."/>
            <person name="Adiani S."/>
            <person name="Subangkit M."/>
            <person name="Nakamura I."/>
            <person name="Kimura T."/>
            <person name="Sawa H."/>
        </authorList>
    </citation>
    <scope>NUCLEOTIDE SEQUENCE [LARGE SCALE GENOMIC DNA]</scope>
    <source>
        <strain evidence="20">5b-2</strain>
    </source>
</reference>
<dbReference type="GeneID" id="37618631"/>
<keyword evidence="5" id="KW-0597">Phosphoprotein</keyword>
<keyword evidence="8 17" id="KW-0945">Host-virus interaction</keyword>
<dbReference type="Gene3D" id="2.60.175.10">
    <property type="entry name" value="Capsid protein VP1,Polyomavirus"/>
    <property type="match status" value="1"/>
</dbReference>
<dbReference type="GO" id="GO:0005198">
    <property type="term" value="F:structural molecule activity"/>
    <property type="evidence" value="ECO:0007669"/>
    <property type="project" value="UniProtKB-UniRule"/>
</dbReference>
<feature type="disulfide bond" description="Interchain" evidence="18">
    <location>
        <position position="114"/>
    </location>
</feature>
<evidence type="ECO:0000256" key="19">
    <source>
        <dbReference type="SAM" id="MobiDB-lite"/>
    </source>
</evidence>
<dbReference type="EMBL" id="AB972940">
    <property type="protein sequence ID" value="BAQ55547.1"/>
    <property type="molecule type" value="Genomic_DNA"/>
</dbReference>
<dbReference type="OrthoDB" id="12524at10239"/>
<dbReference type="RefSeq" id="YP_009507645.1">
    <property type="nucleotide sequence ID" value="NC_038554.1"/>
</dbReference>
<keyword evidence="13" id="KW-1164">Virus endocytosis by host</keyword>
<dbReference type="GO" id="GO:0019062">
    <property type="term" value="P:virion attachment to host cell"/>
    <property type="evidence" value="ECO:0007669"/>
    <property type="project" value="UniProtKB-UniRule"/>
</dbReference>
<feature type="disulfide bond" description="Interchain" evidence="18">
    <location>
        <position position="16"/>
    </location>
</feature>
<dbReference type="PIRSF" id="PIRSF003376">
    <property type="entry name" value="Capsid_VP1_Polyomavir"/>
    <property type="match status" value="1"/>
</dbReference>
<evidence type="ECO:0000256" key="15">
    <source>
        <dbReference type="ARBA" id="ARBA00023157"/>
    </source>
</evidence>
<keyword evidence="16" id="KW-1160">Virus entry into host cell</keyword>
<keyword evidence="12 17" id="KW-0946">Virion</keyword>
<evidence type="ECO:0000256" key="7">
    <source>
        <dbReference type="ARBA" id="ARBA00022562"/>
    </source>
</evidence>
<sequence>MAPKRKGGESKGEKSCSTKCSTKACPAVNPVPKLIVKGGVQVLSVRTGPDSITQIEAYLNPRMGTLASTSKMTGYSMPITIATAWDNDKPKADHLPTYSCARIALPVLNEDLTCDTLEMWEAVSVKTEVIGAPSLTDVHFYGKKMYDGNGAAIPIEGLALHFFAVGGEPLDLQGIVANGQAVYPEGVVGIPNMTHLNQVLQPGAKAKLTKDGAYPVEVWSPDPAKNENTRYFGTYTGGQTTPPVLQFTNTVTTVLLDENGVGPLCKGDGLFLSCVDICGFYVDGYNNKMSFRGLPRYFNVTLRKRNVKNPYPVTSLLTSLYNNLIPKMQGQPMQGDDAQVEEVRIYEGLEGLPGDPDLNRYVNQFGEETTQIPGNEKA</sequence>
<keyword evidence="10 17" id="KW-1161">Viral attachment to host cell</keyword>
<keyword evidence="15 18" id="KW-1015">Disulfide bond</keyword>
<evidence type="ECO:0000256" key="12">
    <source>
        <dbReference type="ARBA" id="ARBA00022844"/>
    </source>
</evidence>
<keyword evidence="7 17" id="KW-1048">Host nucleus</keyword>
<evidence type="ECO:0000256" key="9">
    <source>
        <dbReference type="ARBA" id="ARBA00022595"/>
    </source>
</evidence>
<dbReference type="GO" id="GO:0042025">
    <property type="term" value="C:host cell nucleus"/>
    <property type="evidence" value="ECO:0007669"/>
    <property type="project" value="UniProtKB-SubCell"/>
</dbReference>
<comment type="function">
    <text evidence="17">Forms an icosahedral capsid with a T=7 symmetry.</text>
</comment>
<dbReference type="InterPro" id="IPR000662">
    <property type="entry name" value="Capsid_VP1_Polyomavir"/>
</dbReference>